<name>A0ACB8QJA6_9AGAM</name>
<protein>
    <submittedName>
        <fullName evidence="1">Alpha-1,2-mannosyltransferase</fullName>
    </submittedName>
</protein>
<feature type="non-terminal residue" evidence="1">
    <location>
        <position position="1"/>
    </location>
</feature>
<proteinExistence type="predicted"/>
<sequence>RENATLFMVCREEELGIVLSTMQQVEDQFNKNYHYPWVLLNNVEFSETFRHQTRTLTHAHVYYGIIPPDVWDQPAWIDASRAESSRKLGKAMHIPYGGFFYQHPLLQNYKYAWRVDPGTKYTCTLLDDPFAVMSRGNKTHGFVLVSKEEYHTGPTFWEHVYDFLAENPSLRARDNFMKFISEDGGDSYNFCRYRGSFIVTDMDFWRGDVFQSFFEYLDRKGGFYYERWSDEIVQTVALSLFASPDKVHFFDDVGFMTERLGIEHCPENVDVRVAGQCWCLPDTEFLRAFVSDPSSRQSDTFSFAAEDRESCFPRWRSALLELE</sequence>
<evidence type="ECO:0000313" key="1">
    <source>
        <dbReference type="EMBL" id="KAI0031715.1"/>
    </source>
</evidence>
<evidence type="ECO:0000313" key="2">
    <source>
        <dbReference type="Proteomes" id="UP000814128"/>
    </source>
</evidence>
<reference evidence="1" key="1">
    <citation type="submission" date="2021-02" db="EMBL/GenBank/DDBJ databases">
        <authorList>
            <consortium name="DOE Joint Genome Institute"/>
            <person name="Ahrendt S."/>
            <person name="Looney B.P."/>
            <person name="Miyauchi S."/>
            <person name="Morin E."/>
            <person name="Drula E."/>
            <person name="Courty P.E."/>
            <person name="Chicoki N."/>
            <person name="Fauchery L."/>
            <person name="Kohler A."/>
            <person name="Kuo A."/>
            <person name="Labutti K."/>
            <person name="Pangilinan J."/>
            <person name="Lipzen A."/>
            <person name="Riley R."/>
            <person name="Andreopoulos W."/>
            <person name="He G."/>
            <person name="Johnson J."/>
            <person name="Barry K.W."/>
            <person name="Grigoriev I.V."/>
            <person name="Nagy L."/>
            <person name="Hibbett D."/>
            <person name="Henrissat B."/>
            <person name="Matheny P.B."/>
            <person name="Labbe J."/>
            <person name="Martin F."/>
        </authorList>
    </citation>
    <scope>NUCLEOTIDE SEQUENCE</scope>
    <source>
        <strain evidence="1">EC-137</strain>
    </source>
</reference>
<reference evidence="1" key="2">
    <citation type="journal article" date="2022" name="New Phytol.">
        <title>Evolutionary transition to the ectomycorrhizal habit in the genomes of a hyperdiverse lineage of mushroom-forming fungi.</title>
        <authorList>
            <person name="Looney B."/>
            <person name="Miyauchi S."/>
            <person name="Morin E."/>
            <person name="Drula E."/>
            <person name="Courty P.E."/>
            <person name="Kohler A."/>
            <person name="Kuo A."/>
            <person name="LaButti K."/>
            <person name="Pangilinan J."/>
            <person name="Lipzen A."/>
            <person name="Riley R."/>
            <person name="Andreopoulos W."/>
            <person name="He G."/>
            <person name="Johnson J."/>
            <person name="Nolan M."/>
            <person name="Tritt A."/>
            <person name="Barry K.W."/>
            <person name="Grigoriev I.V."/>
            <person name="Nagy L.G."/>
            <person name="Hibbett D."/>
            <person name="Henrissat B."/>
            <person name="Matheny P.B."/>
            <person name="Labbe J."/>
            <person name="Martin F.M."/>
        </authorList>
    </citation>
    <scope>NUCLEOTIDE SEQUENCE</scope>
    <source>
        <strain evidence="1">EC-137</strain>
    </source>
</reference>
<accession>A0ACB8QJA6</accession>
<dbReference type="EMBL" id="MU273570">
    <property type="protein sequence ID" value="KAI0031715.1"/>
    <property type="molecule type" value="Genomic_DNA"/>
</dbReference>
<comment type="caution">
    <text evidence="1">The sequence shown here is derived from an EMBL/GenBank/DDBJ whole genome shotgun (WGS) entry which is preliminary data.</text>
</comment>
<organism evidence="1 2">
    <name type="scientific">Vararia minispora EC-137</name>
    <dbReference type="NCBI Taxonomy" id="1314806"/>
    <lineage>
        <taxon>Eukaryota</taxon>
        <taxon>Fungi</taxon>
        <taxon>Dikarya</taxon>
        <taxon>Basidiomycota</taxon>
        <taxon>Agaricomycotina</taxon>
        <taxon>Agaricomycetes</taxon>
        <taxon>Russulales</taxon>
        <taxon>Lachnocladiaceae</taxon>
        <taxon>Vararia</taxon>
    </lineage>
</organism>
<dbReference type="Proteomes" id="UP000814128">
    <property type="component" value="Unassembled WGS sequence"/>
</dbReference>
<gene>
    <name evidence="1" type="ORF">K488DRAFT_51475</name>
</gene>
<keyword evidence="2" id="KW-1185">Reference proteome</keyword>